<sequence>MDKTPSLENKNLTKSKKVRKSKSGSKEVSKDKSPKLSKKSKKRKSPKKPTIKTEIRKTTKRMQVVQFRVDTVEKPNLENNLDNMKLKADKVFKAYGDLMDNNMVDQRKGTVKIFTLPEFFWSKFGDFCDEDLKTQTLQYIQEKAKDEKFKNTVFLLGTIMTQDQPESIKPLESSDIETIQEAFKDVLGLEDKALEKAYEAATSLKEENYDKADSKERMLLASVGKALGELLKNDNSDTDRSVLLQKAISDVKECLQNEEAFQNSLFLLSSKCKVKDSHLEAFVSAMNEPDEQKAKKELKKFMKPFLTNDQINGMKTEDLEGLKKLFLKGGKKVKNVKSLLKFYRTTVAPFSMEDKARQFHFKACKRASIKMSIGDKSTAFKTVSNQAIVLEGGPEGKMKLVPKASMSEIDLKIYNDQSHEGERFNRRLKEDFPHHLAQSQKTKTNPSDSKKQVLDKTKKSGLKPQDYLFQSQKNEVTIGVGICLDYSSGFYHDFVDKNLSKEQKPDLLTVSSGGVKKESMKSKFGMGLQGVSVNDGYSGDTFYKPKDKDGGGLLDPFSVVVDRQKDGFVMKDMNTMEQNTMGQKLPIGKMEHYSVEIGMPQHLTRSKESDIDSFDDDTNKGLIDQLEKEMKDIQDKMKPVKEQMDHLEKFKKAITLNESDILKRLNEDEQVLALNGDVKYHDTSTAKSKITEKIHDLNCNGMGPLERNLESLTKRYNKLVKQEQRKSLFF</sequence>
<feature type="region of interest" description="Disordered" evidence="1">
    <location>
        <begin position="1"/>
        <end position="52"/>
    </location>
</feature>
<dbReference type="KEGG" id="scor:J3U87_24795"/>
<feature type="compositionally biased region" description="Basic and acidic residues" evidence="1">
    <location>
        <begin position="24"/>
        <end position="34"/>
    </location>
</feature>
<accession>A0A8A4TGP7</accession>
<evidence type="ECO:0000256" key="1">
    <source>
        <dbReference type="SAM" id="MobiDB-lite"/>
    </source>
</evidence>
<dbReference type="EMBL" id="CP071793">
    <property type="protein sequence ID" value="QTD48813.1"/>
    <property type="molecule type" value="Genomic_DNA"/>
</dbReference>
<name>A0A8A4TGP7_SULCO</name>
<evidence type="ECO:0000313" key="3">
    <source>
        <dbReference type="Proteomes" id="UP000663929"/>
    </source>
</evidence>
<protein>
    <submittedName>
        <fullName evidence="2">Uncharacterized protein</fullName>
    </submittedName>
</protein>
<keyword evidence="3" id="KW-1185">Reference proteome</keyword>
<feature type="compositionally biased region" description="Basic residues" evidence="1">
    <location>
        <begin position="13"/>
        <end position="23"/>
    </location>
</feature>
<proteinExistence type="predicted"/>
<gene>
    <name evidence="2" type="ORF">J3U87_24795</name>
</gene>
<dbReference type="AlphaFoldDB" id="A0A8A4TGP7"/>
<feature type="compositionally biased region" description="Polar residues" evidence="1">
    <location>
        <begin position="1"/>
        <end position="12"/>
    </location>
</feature>
<evidence type="ECO:0000313" key="2">
    <source>
        <dbReference type="EMBL" id="QTD48813.1"/>
    </source>
</evidence>
<organism evidence="2 3">
    <name type="scientific">Sulfidibacter corallicola</name>
    <dbReference type="NCBI Taxonomy" id="2818388"/>
    <lineage>
        <taxon>Bacteria</taxon>
        <taxon>Pseudomonadati</taxon>
        <taxon>Acidobacteriota</taxon>
        <taxon>Holophagae</taxon>
        <taxon>Acanthopleuribacterales</taxon>
        <taxon>Acanthopleuribacteraceae</taxon>
        <taxon>Sulfidibacter</taxon>
    </lineage>
</organism>
<feature type="compositionally biased region" description="Basic and acidic residues" evidence="1">
    <location>
        <begin position="448"/>
        <end position="457"/>
    </location>
</feature>
<dbReference type="Proteomes" id="UP000663929">
    <property type="component" value="Chromosome"/>
</dbReference>
<feature type="region of interest" description="Disordered" evidence="1">
    <location>
        <begin position="435"/>
        <end position="457"/>
    </location>
</feature>
<reference evidence="2" key="1">
    <citation type="submission" date="2021-03" db="EMBL/GenBank/DDBJ databases">
        <title>Acanthopleuribacteraceae sp. M133.</title>
        <authorList>
            <person name="Wang G."/>
        </authorList>
    </citation>
    <scope>NUCLEOTIDE SEQUENCE</scope>
    <source>
        <strain evidence="2">M133</strain>
    </source>
</reference>
<dbReference type="RefSeq" id="WP_237378464.1">
    <property type="nucleotide sequence ID" value="NZ_CP071793.1"/>
</dbReference>
<feature type="compositionally biased region" description="Basic residues" evidence="1">
    <location>
        <begin position="35"/>
        <end position="50"/>
    </location>
</feature>
<feature type="compositionally biased region" description="Polar residues" evidence="1">
    <location>
        <begin position="437"/>
        <end position="447"/>
    </location>
</feature>